<evidence type="ECO:0000313" key="2">
    <source>
        <dbReference type="EMBL" id="KAH0546919.1"/>
    </source>
</evidence>
<gene>
    <name evidence="2" type="ORF">KQX54_016030</name>
</gene>
<dbReference type="EMBL" id="JAHXZJ010002237">
    <property type="protein sequence ID" value="KAH0546919.1"/>
    <property type="molecule type" value="Genomic_DNA"/>
</dbReference>
<evidence type="ECO:0000313" key="3">
    <source>
        <dbReference type="Proteomes" id="UP000826195"/>
    </source>
</evidence>
<keyword evidence="3" id="KW-1185">Reference proteome</keyword>
<reference evidence="2 3" key="1">
    <citation type="journal article" date="2021" name="J. Hered.">
        <title>A chromosome-level genome assembly of the parasitoid wasp, Cotesia glomerata (Hymenoptera: Braconidae).</title>
        <authorList>
            <person name="Pinto B.J."/>
            <person name="Weis J.J."/>
            <person name="Gamble T."/>
            <person name="Ode P.J."/>
            <person name="Paul R."/>
            <person name="Zaspel J.M."/>
        </authorList>
    </citation>
    <scope>NUCLEOTIDE SEQUENCE [LARGE SCALE GENOMIC DNA]</scope>
    <source>
        <strain evidence="2">CgM1</strain>
    </source>
</reference>
<name>A0AAV7I6S8_COTGL</name>
<proteinExistence type="predicted"/>
<keyword evidence="1" id="KW-0175">Coiled coil</keyword>
<protein>
    <submittedName>
        <fullName evidence="2">Uncharacterized protein</fullName>
    </submittedName>
</protein>
<comment type="caution">
    <text evidence="2">The sequence shown here is derived from an EMBL/GenBank/DDBJ whole genome shotgun (WGS) entry which is preliminary data.</text>
</comment>
<accession>A0AAV7I6S8</accession>
<organism evidence="2 3">
    <name type="scientific">Cotesia glomerata</name>
    <name type="common">Lepidopteran parasitic wasp</name>
    <name type="synonym">Apanteles glomeratus</name>
    <dbReference type="NCBI Taxonomy" id="32391"/>
    <lineage>
        <taxon>Eukaryota</taxon>
        <taxon>Metazoa</taxon>
        <taxon>Ecdysozoa</taxon>
        <taxon>Arthropoda</taxon>
        <taxon>Hexapoda</taxon>
        <taxon>Insecta</taxon>
        <taxon>Pterygota</taxon>
        <taxon>Neoptera</taxon>
        <taxon>Endopterygota</taxon>
        <taxon>Hymenoptera</taxon>
        <taxon>Apocrita</taxon>
        <taxon>Ichneumonoidea</taxon>
        <taxon>Braconidae</taxon>
        <taxon>Microgastrinae</taxon>
        <taxon>Cotesia</taxon>
    </lineage>
</organism>
<evidence type="ECO:0000256" key="1">
    <source>
        <dbReference type="SAM" id="Coils"/>
    </source>
</evidence>
<feature type="coiled-coil region" evidence="1">
    <location>
        <begin position="149"/>
        <end position="197"/>
    </location>
</feature>
<dbReference type="AlphaFoldDB" id="A0AAV7I6S8"/>
<dbReference type="Proteomes" id="UP000826195">
    <property type="component" value="Unassembled WGS sequence"/>
</dbReference>
<sequence length="270" mass="31075">MTCQSTIYRKPNYIQLHYAEDMGGELHRSRVDPNYLGTNFWAQREIVLNVLDDDWDADTLILDDFGVVNQNYVRDQNEAARLQEVNLRQIQLLRRNQNPPGPEDDVGRELDAFYEEDEPFGVSTCENPDSKMMELNREIFSLTKVNSELKWKANETNSLKNKIEELNMERSRLEISNTYQQQRIADLEKKLEVLMNELSVRTSGCEYATVQAGPSISYKVQAGPSTSYEVQQETTDRVGPGWVPVKPFGKVWIGPINDSNDDNDDEDEDL</sequence>